<dbReference type="SUPFAM" id="SSF52210">
    <property type="entry name" value="Succinyl-CoA synthetase domains"/>
    <property type="match status" value="2"/>
</dbReference>
<dbReference type="Pfam" id="PF02629">
    <property type="entry name" value="CoA_binding"/>
    <property type="match status" value="1"/>
</dbReference>
<feature type="domain" description="ATP-citrate synthase/succinyl-CoA ligase C-terminal" evidence="1">
    <location>
        <begin position="343"/>
        <end position="492"/>
    </location>
</feature>
<dbReference type="PANTHER" id="PTHR11117:SF24">
    <property type="entry name" value="PROTEIN FDRA"/>
    <property type="match status" value="1"/>
</dbReference>
<protein>
    <submittedName>
        <fullName evidence="3">Acyl-CoA synthetase FdrA</fullName>
    </submittedName>
</protein>
<dbReference type="Pfam" id="PF00549">
    <property type="entry name" value="Ligase_CoA"/>
    <property type="match status" value="1"/>
</dbReference>
<evidence type="ECO:0000259" key="2">
    <source>
        <dbReference type="Pfam" id="PF02629"/>
    </source>
</evidence>
<accession>A0ABV4SXV8</accession>
<dbReference type="EMBL" id="JBGOSP010000030">
    <property type="protein sequence ID" value="MFA3841903.1"/>
    <property type="molecule type" value="Genomic_DNA"/>
</dbReference>
<sequence length="533" mass="52976">MVLRNAVHKDLYADSVALMRVAARLAEPPGVETISLVMGTPANRDVLARSGLLTSPGHDAGPNDLLVAVRGEPDAVDTALALVVDALPGPGEGPGAGPEAGADTGPPVRSLVGAPAGASLALISTPGPYAAAEALKALRLGMHVFVFSDHVPIEQEVLLKREAARRGLLVMGPDCGTAVIGGIPLGFANEVRAGRVGLVGASGTGLQQVSSLLHSMGSGVSHVIGTGSRDVSAEVGGPTMRAGLDALAADPATEIIVLVSKPPAPHVAEQLLRHASASGKPVVACFLGTDQAAPAPAGVTLAPTLLEAARSAASLAVGGALPPGEELPKLPAPAAPRHLLRALYAGGTFAHEAALLLGPALGDITRTAPPPVPGAAPRLPDRHLVLDLGDDEFTAGRPHPMIDPTVRTEYLRAALADPRTAAVVLDVVIGHGAAPDPAAALAEALAEGPADAPPVIAFVVGTDDDPQGLTAQQRILRDAGAYVVDSSTTAARVCAGLLAAGGDLMLAPAASPSTAAAASASASASASRIGETA</sequence>
<gene>
    <name evidence="3" type="primary">fdrA</name>
    <name evidence="3" type="ORF">ACEG43_37915</name>
</gene>
<dbReference type="NCBIfam" id="NF004760">
    <property type="entry name" value="PRK06091.1"/>
    <property type="match status" value="1"/>
</dbReference>
<dbReference type="RefSeq" id="WP_372566001.1">
    <property type="nucleotide sequence ID" value="NZ_JBGOSP010000030.1"/>
</dbReference>
<proteinExistence type="predicted"/>
<dbReference type="PANTHER" id="PTHR11117">
    <property type="entry name" value="SUCCINYL-COA LIGASE SUBUNIT ALPHA"/>
    <property type="match status" value="1"/>
</dbReference>
<evidence type="ECO:0000313" key="3">
    <source>
        <dbReference type="EMBL" id="MFA3841903.1"/>
    </source>
</evidence>
<name>A0ABV4SXV8_9ACTN</name>
<dbReference type="InterPro" id="IPR003781">
    <property type="entry name" value="CoA-bd"/>
</dbReference>
<dbReference type="Proteomes" id="UP001571476">
    <property type="component" value="Unassembled WGS sequence"/>
</dbReference>
<reference evidence="3 4" key="1">
    <citation type="submission" date="2024-08" db="EMBL/GenBank/DDBJ databases">
        <title>Genome sequence of Streptomyces aureus CACIA-1.46HGO.</title>
        <authorList>
            <person name="Evangelista-Martinez Z."/>
        </authorList>
    </citation>
    <scope>NUCLEOTIDE SEQUENCE [LARGE SCALE GENOMIC DNA]</scope>
    <source>
        <strain evidence="3 4">CACIA-1.46HGO</strain>
    </source>
</reference>
<comment type="caution">
    <text evidence="3">The sequence shown here is derived from an EMBL/GenBank/DDBJ whole genome shotgun (WGS) entry which is preliminary data.</text>
</comment>
<evidence type="ECO:0000313" key="4">
    <source>
        <dbReference type="Proteomes" id="UP001571476"/>
    </source>
</evidence>
<dbReference type="Gene3D" id="3.40.50.261">
    <property type="entry name" value="Succinyl-CoA synthetase domains"/>
    <property type="match status" value="2"/>
</dbReference>
<dbReference type="Gene3D" id="3.40.50.720">
    <property type="entry name" value="NAD(P)-binding Rossmann-like Domain"/>
    <property type="match status" value="1"/>
</dbReference>
<evidence type="ECO:0000259" key="1">
    <source>
        <dbReference type="Pfam" id="PF00549"/>
    </source>
</evidence>
<dbReference type="InterPro" id="IPR005811">
    <property type="entry name" value="SUCC_ACL_C"/>
</dbReference>
<dbReference type="InterPro" id="IPR016102">
    <property type="entry name" value="Succinyl-CoA_synth-like"/>
</dbReference>
<feature type="domain" description="CoA-binding" evidence="2">
    <location>
        <begin position="193"/>
        <end position="286"/>
    </location>
</feature>
<organism evidence="3 4">
    <name type="scientific">Streptomyces aureus</name>
    <dbReference type="NCBI Taxonomy" id="193461"/>
    <lineage>
        <taxon>Bacteria</taxon>
        <taxon>Bacillati</taxon>
        <taxon>Actinomycetota</taxon>
        <taxon>Actinomycetes</taxon>
        <taxon>Kitasatosporales</taxon>
        <taxon>Streptomycetaceae</taxon>
        <taxon>Streptomyces</taxon>
    </lineage>
</organism>
<keyword evidence="4" id="KW-1185">Reference proteome</keyword>